<feature type="domain" description="Glycosyltransferase subfamily 4-like N-terminal" evidence="1">
    <location>
        <begin position="17"/>
        <end position="125"/>
    </location>
</feature>
<dbReference type="EMBL" id="UINC01168682">
    <property type="protein sequence ID" value="SVD71832.1"/>
    <property type="molecule type" value="Genomic_DNA"/>
</dbReference>
<dbReference type="Gene3D" id="3.40.50.2000">
    <property type="entry name" value="Glycogen Phosphorylase B"/>
    <property type="match status" value="1"/>
</dbReference>
<organism evidence="2">
    <name type="scientific">marine metagenome</name>
    <dbReference type="NCBI Taxonomy" id="408172"/>
    <lineage>
        <taxon>unclassified sequences</taxon>
        <taxon>metagenomes</taxon>
        <taxon>ecological metagenomes</taxon>
    </lineage>
</organism>
<dbReference type="AlphaFoldDB" id="A0A382XL32"/>
<gene>
    <name evidence="2" type="ORF">METZ01_LOCUS424686</name>
</gene>
<evidence type="ECO:0000259" key="1">
    <source>
        <dbReference type="Pfam" id="PF13439"/>
    </source>
</evidence>
<name>A0A382XL32_9ZZZZ</name>
<reference evidence="2" key="1">
    <citation type="submission" date="2018-05" db="EMBL/GenBank/DDBJ databases">
        <authorList>
            <person name="Lanie J.A."/>
            <person name="Ng W.-L."/>
            <person name="Kazmierczak K.M."/>
            <person name="Andrzejewski T.M."/>
            <person name="Davidsen T.M."/>
            <person name="Wayne K.J."/>
            <person name="Tettelin H."/>
            <person name="Glass J.I."/>
            <person name="Rusch D."/>
            <person name="Podicherti R."/>
            <person name="Tsui H.-C.T."/>
            <person name="Winkler M.E."/>
        </authorList>
    </citation>
    <scope>NUCLEOTIDE SEQUENCE</scope>
</reference>
<accession>A0A382XL32</accession>
<sequence>MKTRLRVAATIEEGKLGGPQIYLMNVAKVLSDIVETVVIMPEENSLEFQQRCQNLDVPFILKPLTRISKDWRNVFRYIWYSPWEIFKLVRFFRQEDFDLVHVCGGSWQFKGAIAGKLAGIPVMWHL</sequence>
<protein>
    <recommendedName>
        <fullName evidence="1">Glycosyltransferase subfamily 4-like N-terminal domain-containing protein</fullName>
    </recommendedName>
</protein>
<evidence type="ECO:0000313" key="2">
    <source>
        <dbReference type="EMBL" id="SVD71832.1"/>
    </source>
</evidence>
<dbReference type="InterPro" id="IPR028098">
    <property type="entry name" value="Glyco_trans_4-like_N"/>
</dbReference>
<feature type="non-terminal residue" evidence="2">
    <location>
        <position position="126"/>
    </location>
</feature>
<dbReference type="SUPFAM" id="SSF53756">
    <property type="entry name" value="UDP-Glycosyltransferase/glycogen phosphorylase"/>
    <property type="match status" value="1"/>
</dbReference>
<proteinExistence type="predicted"/>
<dbReference type="Pfam" id="PF13439">
    <property type="entry name" value="Glyco_transf_4"/>
    <property type="match status" value="1"/>
</dbReference>